<gene>
    <name evidence="1" type="ORF">PVAND_008666</name>
</gene>
<evidence type="ECO:0000313" key="1">
    <source>
        <dbReference type="EMBL" id="KAG5679069.1"/>
    </source>
</evidence>
<dbReference type="AlphaFoldDB" id="A0A9J6CAY4"/>
<dbReference type="Proteomes" id="UP001107558">
    <property type="component" value="Chromosome 2"/>
</dbReference>
<reference evidence="1" key="1">
    <citation type="submission" date="2021-03" db="EMBL/GenBank/DDBJ databases">
        <title>Chromosome level genome of the anhydrobiotic midge Polypedilum vanderplanki.</title>
        <authorList>
            <person name="Yoshida Y."/>
            <person name="Kikawada T."/>
            <person name="Gusev O."/>
        </authorList>
    </citation>
    <scope>NUCLEOTIDE SEQUENCE</scope>
    <source>
        <strain evidence="1">NIAS01</strain>
        <tissue evidence="1">Whole body or cell culture</tissue>
    </source>
</reference>
<keyword evidence="2" id="KW-1185">Reference proteome</keyword>
<evidence type="ECO:0000313" key="2">
    <source>
        <dbReference type="Proteomes" id="UP001107558"/>
    </source>
</evidence>
<organism evidence="1 2">
    <name type="scientific">Polypedilum vanderplanki</name>
    <name type="common">Sleeping chironomid midge</name>
    <dbReference type="NCBI Taxonomy" id="319348"/>
    <lineage>
        <taxon>Eukaryota</taxon>
        <taxon>Metazoa</taxon>
        <taxon>Ecdysozoa</taxon>
        <taxon>Arthropoda</taxon>
        <taxon>Hexapoda</taxon>
        <taxon>Insecta</taxon>
        <taxon>Pterygota</taxon>
        <taxon>Neoptera</taxon>
        <taxon>Endopterygota</taxon>
        <taxon>Diptera</taxon>
        <taxon>Nematocera</taxon>
        <taxon>Chironomoidea</taxon>
        <taxon>Chironomidae</taxon>
        <taxon>Chironominae</taxon>
        <taxon>Polypedilum</taxon>
        <taxon>Polypedilum</taxon>
    </lineage>
</organism>
<comment type="caution">
    <text evidence="1">The sequence shown here is derived from an EMBL/GenBank/DDBJ whole genome shotgun (WGS) entry which is preliminary data.</text>
</comment>
<proteinExistence type="predicted"/>
<sequence length="132" mass="14694">MQKPLKQFTKCSSLTTFFIVFVITFSLSSTALTTFGIGKPQSNPPLATTAPKGRECSSNADCLGIAETSCVKDFDYQLRCLCGDYLAPQNGLCKTRVKGLHHQCRLSEDCEDNMICREQNNTKFTEQIRCAH</sequence>
<accession>A0A9J6CAY4</accession>
<name>A0A9J6CAY4_POLVA</name>
<protein>
    <recommendedName>
        <fullName evidence="3">EGF-like domain-containing protein</fullName>
    </recommendedName>
</protein>
<dbReference type="EMBL" id="JADBJN010000002">
    <property type="protein sequence ID" value="KAG5679069.1"/>
    <property type="molecule type" value="Genomic_DNA"/>
</dbReference>
<evidence type="ECO:0008006" key="3">
    <source>
        <dbReference type="Google" id="ProtNLM"/>
    </source>
</evidence>
<dbReference type="OrthoDB" id="8193455at2759"/>